<dbReference type="InterPro" id="IPR003718">
    <property type="entry name" value="OsmC/Ohr_fam"/>
</dbReference>
<dbReference type="InterPro" id="IPR036102">
    <property type="entry name" value="OsmC/Ohrsf"/>
</dbReference>
<gene>
    <name evidence="1" type="ORF">HMPREF0557_01576</name>
</gene>
<keyword evidence="2" id="KW-1185">Reference proteome</keyword>
<dbReference type="InterPro" id="IPR015946">
    <property type="entry name" value="KH_dom-like_a/b"/>
</dbReference>
<dbReference type="PANTHER" id="PTHR34352">
    <property type="entry name" value="PROTEIN YHFA"/>
    <property type="match status" value="1"/>
</dbReference>
<proteinExistence type="predicted"/>
<dbReference type="Pfam" id="PF02566">
    <property type="entry name" value="OsmC"/>
    <property type="match status" value="1"/>
</dbReference>
<name>A0AB72Z8C9_LISIO</name>
<evidence type="ECO:0000313" key="2">
    <source>
        <dbReference type="Proteomes" id="UP000003597"/>
    </source>
</evidence>
<dbReference type="Proteomes" id="UP000003597">
    <property type="component" value="Unassembled WGS sequence"/>
</dbReference>
<evidence type="ECO:0000313" key="1">
    <source>
        <dbReference type="EMBL" id="EHN60838.1"/>
    </source>
</evidence>
<organism evidence="1 2">
    <name type="scientific">Listeria innocua ATCC 33091</name>
    <dbReference type="NCBI Taxonomy" id="1002366"/>
    <lineage>
        <taxon>Bacteria</taxon>
        <taxon>Bacillati</taxon>
        <taxon>Bacillota</taxon>
        <taxon>Bacilli</taxon>
        <taxon>Bacillales</taxon>
        <taxon>Listeriaceae</taxon>
        <taxon>Listeria</taxon>
    </lineage>
</organism>
<dbReference type="EMBL" id="AGCN01000032">
    <property type="protein sequence ID" value="EHN60838.1"/>
    <property type="molecule type" value="Genomic_DNA"/>
</dbReference>
<comment type="caution">
    <text evidence="1">The sequence shown here is derived from an EMBL/GenBank/DDBJ whole genome shotgun (WGS) entry which is preliminary data.</text>
</comment>
<accession>A0AB72Z8C9</accession>
<dbReference type="PANTHER" id="PTHR34352:SF1">
    <property type="entry name" value="PROTEIN YHFA"/>
    <property type="match status" value="1"/>
</dbReference>
<protein>
    <submittedName>
        <fullName evidence="1">OsmC-like protein</fullName>
    </submittedName>
</protein>
<dbReference type="Gene3D" id="3.30.300.20">
    <property type="match status" value="1"/>
</dbReference>
<dbReference type="AlphaFoldDB" id="A0AB72Z8C9"/>
<sequence length="178" mass="20367">DRGFKSRRDRSKRIQVTLGFFFSYRKLDMAFYLSYNLIIHIRIVRIKLEELIMDLVKNGKVLELVHPNGNWTLIKEEGFSPVQITVAAVAACSGYVYQTLLEKKRIEINDLSIHTDYEQDQESAVHVLTKINVTFTVDLVDKSNEAKAEKAVHLVKDACPVAKSLDPSIEINEIVVFK</sequence>
<reference evidence="1 2" key="1">
    <citation type="submission" date="2011-08" db="EMBL/GenBank/DDBJ databases">
        <authorList>
            <person name="Weinstock G."/>
            <person name="Sodergren E."/>
            <person name="Clifton S."/>
            <person name="Fulton L."/>
            <person name="Fulton B."/>
            <person name="Courtney L."/>
            <person name="Fronick C."/>
            <person name="Harrison M."/>
            <person name="Strong C."/>
            <person name="Farmer C."/>
            <person name="Delahaunty K."/>
            <person name="Markovic C."/>
            <person name="Hall O."/>
            <person name="Minx P."/>
            <person name="Tomlinson C."/>
            <person name="Mitreva M."/>
            <person name="Hou S."/>
            <person name="Chen J."/>
            <person name="Wollam A."/>
            <person name="Pepin K.H."/>
            <person name="Johnson M."/>
            <person name="Bhonagiri V."/>
            <person name="Zhang X."/>
            <person name="Suruliraj S."/>
            <person name="Warren W."/>
            <person name="Chinwalla A."/>
            <person name="Mardis E.R."/>
            <person name="Wilson R.K."/>
        </authorList>
    </citation>
    <scope>NUCLEOTIDE SEQUENCE [LARGE SCALE GENOMIC DNA]</scope>
    <source>
        <strain evidence="1 2">ATCC 33091</strain>
    </source>
</reference>
<feature type="non-terminal residue" evidence="1">
    <location>
        <position position="1"/>
    </location>
</feature>
<dbReference type="SUPFAM" id="SSF82784">
    <property type="entry name" value="OsmC-like"/>
    <property type="match status" value="1"/>
</dbReference>